<evidence type="ECO:0000313" key="2">
    <source>
        <dbReference type="EMBL" id="KUO20058.1"/>
    </source>
</evidence>
<feature type="transmembrane region" description="Helical" evidence="1">
    <location>
        <begin position="95"/>
        <end position="116"/>
    </location>
</feature>
<evidence type="ECO:0000313" key="3">
    <source>
        <dbReference type="Proteomes" id="UP000053260"/>
    </source>
</evidence>
<keyword evidence="1" id="KW-0472">Membrane</keyword>
<gene>
    <name evidence="2" type="ORF">AQJ91_16520</name>
</gene>
<dbReference type="AlphaFoldDB" id="A0A101V097"/>
<keyword evidence="1" id="KW-1133">Transmembrane helix</keyword>
<sequence length="148" mass="15294">MDTVGLWSLVRFAHVAGAALWVGGQLALTLVILPLARRLLTPEAKDRFTAAAGRRFGLLTGAVFLPVQLGTGWAIAWHKGVTWASLADPGYGRTLAAKLALFTAVMLAAAGHGVAYSRGRPDLARILAVGSLVGSLGVVLLATALPAT</sequence>
<feature type="transmembrane region" description="Helical" evidence="1">
    <location>
        <begin position="12"/>
        <end position="35"/>
    </location>
</feature>
<dbReference type="Proteomes" id="UP000053260">
    <property type="component" value="Unassembled WGS sequence"/>
</dbReference>
<feature type="transmembrane region" description="Helical" evidence="1">
    <location>
        <begin position="56"/>
        <end position="75"/>
    </location>
</feature>
<proteinExistence type="predicted"/>
<feature type="transmembrane region" description="Helical" evidence="1">
    <location>
        <begin position="123"/>
        <end position="145"/>
    </location>
</feature>
<evidence type="ECO:0000256" key="1">
    <source>
        <dbReference type="SAM" id="Phobius"/>
    </source>
</evidence>
<organism evidence="2 3">
    <name type="scientific">Streptomyces dysideae</name>
    <dbReference type="NCBI Taxonomy" id="909626"/>
    <lineage>
        <taxon>Bacteria</taxon>
        <taxon>Bacillati</taxon>
        <taxon>Actinomycetota</taxon>
        <taxon>Actinomycetes</taxon>
        <taxon>Kitasatosporales</taxon>
        <taxon>Streptomycetaceae</taxon>
        <taxon>Streptomyces</taxon>
    </lineage>
</organism>
<dbReference type="STRING" id="909626.AQJ91_16520"/>
<dbReference type="OrthoDB" id="4629737at2"/>
<dbReference type="RefSeq" id="WP_067021744.1">
    <property type="nucleotide sequence ID" value="NZ_KQ949083.1"/>
</dbReference>
<protein>
    <recommendedName>
        <fullName evidence="4">Copper resistance protein D domain-containing protein</fullName>
    </recommendedName>
</protein>
<keyword evidence="1" id="KW-0812">Transmembrane</keyword>
<reference evidence="2 3" key="1">
    <citation type="submission" date="2015-10" db="EMBL/GenBank/DDBJ databases">
        <title>Draft genome sequence of Streptomyces sp. RV15, isolated from a marine sponge.</title>
        <authorList>
            <person name="Ruckert C."/>
            <person name="Abdelmohsen U.R."/>
            <person name="Winkler A."/>
            <person name="Hentschel U."/>
            <person name="Kalinowski J."/>
            <person name="Kampfer P."/>
            <person name="Glaeser S."/>
        </authorList>
    </citation>
    <scope>NUCLEOTIDE SEQUENCE [LARGE SCALE GENOMIC DNA]</scope>
    <source>
        <strain evidence="2 3">RV15</strain>
    </source>
</reference>
<name>A0A101V097_9ACTN</name>
<accession>A0A101V097</accession>
<keyword evidence="3" id="KW-1185">Reference proteome</keyword>
<dbReference type="EMBL" id="LMXB01000045">
    <property type="protein sequence ID" value="KUO20058.1"/>
    <property type="molecule type" value="Genomic_DNA"/>
</dbReference>
<evidence type="ECO:0008006" key="4">
    <source>
        <dbReference type="Google" id="ProtNLM"/>
    </source>
</evidence>
<comment type="caution">
    <text evidence="2">The sequence shown here is derived from an EMBL/GenBank/DDBJ whole genome shotgun (WGS) entry which is preliminary data.</text>
</comment>